<gene>
    <name evidence="4" type="ORF">C8A01DRAFT_39872</name>
</gene>
<dbReference type="PROSITE" id="PS50297">
    <property type="entry name" value="ANK_REP_REGION"/>
    <property type="match status" value="1"/>
</dbReference>
<dbReference type="SUPFAM" id="SSF52540">
    <property type="entry name" value="P-loop containing nucleoside triphosphate hydrolases"/>
    <property type="match status" value="1"/>
</dbReference>
<evidence type="ECO:0000256" key="1">
    <source>
        <dbReference type="ARBA" id="ARBA00022737"/>
    </source>
</evidence>
<evidence type="ECO:0000259" key="3">
    <source>
        <dbReference type="Pfam" id="PF24883"/>
    </source>
</evidence>
<proteinExistence type="predicted"/>
<dbReference type="EMBL" id="MU854516">
    <property type="protein sequence ID" value="KAK4033680.1"/>
    <property type="molecule type" value="Genomic_DNA"/>
</dbReference>
<dbReference type="PANTHER" id="PTHR10039">
    <property type="entry name" value="AMELOGENIN"/>
    <property type="match status" value="1"/>
</dbReference>
<evidence type="ECO:0000313" key="4">
    <source>
        <dbReference type="EMBL" id="KAK4033680.1"/>
    </source>
</evidence>
<keyword evidence="1" id="KW-0677">Repeat</keyword>
<evidence type="ECO:0000313" key="5">
    <source>
        <dbReference type="Proteomes" id="UP001303115"/>
    </source>
</evidence>
<dbReference type="Pfam" id="PF00023">
    <property type="entry name" value="Ank"/>
    <property type="match status" value="1"/>
</dbReference>
<feature type="repeat" description="ANK" evidence="2">
    <location>
        <begin position="641"/>
        <end position="673"/>
    </location>
</feature>
<protein>
    <recommendedName>
        <fullName evidence="3">Nephrocystin 3-like N-terminal domain-containing protein</fullName>
    </recommendedName>
</protein>
<reference evidence="5" key="1">
    <citation type="journal article" date="2023" name="Mol. Phylogenet. Evol.">
        <title>Genome-scale phylogeny and comparative genomics of the fungal order Sordariales.</title>
        <authorList>
            <person name="Hensen N."/>
            <person name="Bonometti L."/>
            <person name="Westerberg I."/>
            <person name="Brannstrom I.O."/>
            <person name="Guillou S."/>
            <person name="Cros-Aarteil S."/>
            <person name="Calhoun S."/>
            <person name="Haridas S."/>
            <person name="Kuo A."/>
            <person name="Mondo S."/>
            <person name="Pangilinan J."/>
            <person name="Riley R."/>
            <person name="LaButti K."/>
            <person name="Andreopoulos B."/>
            <person name="Lipzen A."/>
            <person name="Chen C."/>
            <person name="Yan M."/>
            <person name="Daum C."/>
            <person name="Ng V."/>
            <person name="Clum A."/>
            <person name="Steindorff A."/>
            <person name="Ohm R.A."/>
            <person name="Martin F."/>
            <person name="Silar P."/>
            <person name="Natvig D.O."/>
            <person name="Lalanne C."/>
            <person name="Gautier V."/>
            <person name="Ament-Velasquez S.L."/>
            <person name="Kruys A."/>
            <person name="Hutchinson M.I."/>
            <person name="Powell A.J."/>
            <person name="Barry K."/>
            <person name="Miller A.N."/>
            <person name="Grigoriev I.V."/>
            <person name="Debuchy R."/>
            <person name="Gladieux P."/>
            <person name="Hiltunen Thoren M."/>
            <person name="Johannesson H."/>
        </authorList>
    </citation>
    <scope>NUCLEOTIDE SEQUENCE [LARGE SCALE GENOMIC DNA]</scope>
    <source>
        <strain evidence="5">CBS 284.82</strain>
    </source>
</reference>
<dbReference type="InterPro" id="IPR036770">
    <property type="entry name" value="Ankyrin_rpt-contain_sf"/>
</dbReference>
<accession>A0AAN6PA90</accession>
<dbReference type="AlphaFoldDB" id="A0AAN6PA90"/>
<keyword evidence="5" id="KW-1185">Reference proteome</keyword>
<dbReference type="Gene3D" id="3.40.50.300">
    <property type="entry name" value="P-loop containing nucleotide triphosphate hydrolases"/>
    <property type="match status" value="1"/>
</dbReference>
<feature type="domain" description="Nephrocystin 3-like N-terminal" evidence="3">
    <location>
        <begin position="96"/>
        <end position="275"/>
    </location>
</feature>
<dbReference type="PANTHER" id="PTHR10039:SF5">
    <property type="entry name" value="NACHT DOMAIN-CONTAINING PROTEIN"/>
    <property type="match status" value="1"/>
</dbReference>
<keyword evidence="2" id="KW-0040">ANK repeat</keyword>
<organism evidence="4 5">
    <name type="scientific">Parachaetomium inaequale</name>
    <dbReference type="NCBI Taxonomy" id="2588326"/>
    <lineage>
        <taxon>Eukaryota</taxon>
        <taxon>Fungi</taxon>
        <taxon>Dikarya</taxon>
        <taxon>Ascomycota</taxon>
        <taxon>Pezizomycotina</taxon>
        <taxon>Sordariomycetes</taxon>
        <taxon>Sordariomycetidae</taxon>
        <taxon>Sordariales</taxon>
        <taxon>Chaetomiaceae</taxon>
        <taxon>Parachaetomium</taxon>
    </lineage>
</organism>
<sequence>MTKFWGRDDPNYLKVGGELKKVMAALPECIQAAQTVPPTRSTHIAAPSPSISASVSLPQDVRSTSKLSQQELACLKTLSFTGMASRQQTIQEAQIDTCRWFLDSNIFKCWHSRADVKVDAGLLWVKGKPGSGKSTIMKHTVHWMERTEHNHATVAAFYFNARGEYLEKTPLGLFRSILHQICVQDSTVRAEFLSLYEERLRKTTPGDEWSWAELELQAFMRRIFRDCKPRRSFLFIDALEECELQTVREVVYFLAKVAKSAVESGLCLNICLSSRHYPTISVPNCLEIVVETGNGPDIAAYIRDRFSFAPSSEASSVAKLQSTITEKAAGVFLWVVLVVDHLLRDIDSGQSMSKLAERLKQVPRTMEELYTERCRSLSTEERDFSVPLIQWVLFGDESFKRHGFPEAAVLAAHFSASGVQLQNAVGDNISPKHERTVRRIKDASRGLIEYNTADKKVQFIHETAREFFLTGPGLGLLDPRLAENPTGLSYMALVNGCLNAIEASQEPSRVQYWFHWFAGHTRSSVIHYARMVERHGGSNIVLLESIKAGRYCALEGIKNYRYGQLKPGESFLRYLSRVGLTSCALDLLKQGLHPDDSGDSYASPLACLFSAEHRSALGRPDNALVQGLVKYGANLECQSDGGKTPLLVAVSCGWVEIAEFLIISGADVKATDLYGFNVLDYTAHLRQL</sequence>
<comment type="caution">
    <text evidence="4">The sequence shown here is derived from an EMBL/GenBank/DDBJ whole genome shotgun (WGS) entry which is preliminary data.</text>
</comment>
<dbReference type="Proteomes" id="UP001303115">
    <property type="component" value="Unassembled WGS sequence"/>
</dbReference>
<dbReference type="Pfam" id="PF24883">
    <property type="entry name" value="NPHP3_N"/>
    <property type="match status" value="1"/>
</dbReference>
<dbReference type="InterPro" id="IPR027417">
    <property type="entry name" value="P-loop_NTPase"/>
</dbReference>
<dbReference type="PROSITE" id="PS50088">
    <property type="entry name" value="ANK_REPEAT"/>
    <property type="match status" value="1"/>
</dbReference>
<dbReference type="Gene3D" id="1.25.40.20">
    <property type="entry name" value="Ankyrin repeat-containing domain"/>
    <property type="match status" value="1"/>
</dbReference>
<dbReference type="InterPro" id="IPR002110">
    <property type="entry name" value="Ankyrin_rpt"/>
</dbReference>
<name>A0AAN6PA90_9PEZI</name>
<dbReference type="SUPFAM" id="SSF48403">
    <property type="entry name" value="Ankyrin repeat"/>
    <property type="match status" value="1"/>
</dbReference>
<dbReference type="InterPro" id="IPR056884">
    <property type="entry name" value="NPHP3-like_N"/>
</dbReference>
<evidence type="ECO:0000256" key="2">
    <source>
        <dbReference type="PROSITE-ProRule" id="PRU00023"/>
    </source>
</evidence>